<evidence type="ECO:0000313" key="1">
    <source>
        <dbReference type="EMBL" id="CAH1399797.1"/>
    </source>
</evidence>
<gene>
    <name evidence="1" type="ORF">NEZAVI_LOCUS9174</name>
</gene>
<protein>
    <submittedName>
        <fullName evidence="1">Uncharacterized protein</fullName>
    </submittedName>
</protein>
<name>A0A9P0HDH7_NEZVI</name>
<organism evidence="1 2">
    <name type="scientific">Nezara viridula</name>
    <name type="common">Southern green stink bug</name>
    <name type="synonym">Cimex viridulus</name>
    <dbReference type="NCBI Taxonomy" id="85310"/>
    <lineage>
        <taxon>Eukaryota</taxon>
        <taxon>Metazoa</taxon>
        <taxon>Ecdysozoa</taxon>
        <taxon>Arthropoda</taxon>
        <taxon>Hexapoda</taxon>
        <taxon>Insecta</taxon>
        <taxon>Pterygota</taxon>
        <taxon>Neoptera</taxon>
        <taxon>Paraneoptera</taxon>
        <taxon>Hemiptera</taxon>
        <taxon>Heteroptera</taxon>
        <taxon>Panheteroptera</taxon>
        <taxon>Pentatomomorpha</taxon>
        <taxon>Pentatomoidea</taxon>
        <taxon>Pentatomidae</taxon>
        <taxon>Pentatominae</taxon>
        <taxon>Nezara</taxon>
    </lineage>
</organism>
<dbReference type="EMBL" id="OV725080">
    <property type="protein sequence ID" value="CAH1399797.1"/>
    <property type="molecule type" value="Genomic_DNA"/>
</dbReference>
<dbReference type="AlphaFoldDB" id="A0A9P0HDH7"/>
<proteinExistence type="predicted"/>
<reference evidence="1" key="1">
    <citation type="submission" date="2022-01" db="EMBL/GenBank/DDBJ databases">
        <authorList>
            <person name="King R."/>
        </authorList>
    </citation>
    <scope>NUCLEOTIDE SEQUENCE</scope>
</reference>
<accession>A0A9P0HDH7</accession>
<evidence type="ECO:0000313" key="2">
    <source>
        <dbReference type="Proteomes" id="UP001152798"/>
    </source>
</evidence>
<dbReference type="Proteomes" id="UP001152798">
    <property type="component" value="Chromosome 4"/>
</dbReference>
<keyword evidence="2" id="KW-1185">Reference proteome</keyword>
<sequence>MNISSCHGEKGGPTSVSLPKFYIITRNDYMTYSGFEKKL</sequence>